<organism evidence="1 2">
    <name type="scientific">Penicillium roqueforti (strain FM164)</name>
    <dbReference type="NCBI Taxonomy" id="1365484"/>
    <lineage>
        <taxon>Eukaryota</taxon>
        <taxon>Fungi</taxon>
        <taxon>Dikarya</taxon>
        <taxon>Ascomycota</taxon>
        <taxon>Pezizomycotina</taxon>
        <taxon>Eurotiomycetes</taxon>
        <taxon>Eurotiomycetidae</taxon>
        <taxon>Eurotiales</taxon>
        <taxon>Aspergillaceae</taxon>
        <taxon>Penicillium</taxon>
    </lineage>
</organism>
<reference evidence="1" key="1">
    <citation type="journal article" date="2014" name="Nat. Commun.">
        <title>Multiple recent horizontal transfers of a large genomic region in cheese making fungi.</title>
        <authorList>
            <person name="Cheeseman K."/>
            <person name="Ropars J."/>
            <person name="Renault P."/>
            <person name="Dupont J."/>
            <person name="Gouzy J."/>
            <person name="Branca A."/>
            <person name="Abraham A.L."/>
            <person name="Ceppi M."/>
            <person name="Conseiller E."/>
            <person name="Debuchy R."/>
            <person name="Malagnac F."/>
            <person name="Goarin A."/>
            <person name="Silar P."/>
            <person name="Lacoste S."/>
            <person name="Sallet E."/>
            <person name="Bensimon A."/>
            <person name="Giraud T."/>
            <person name="Brygoo Y."/>
        </authorList>
    </citation>
    <scope>NUCLEOTIDE SEQUENCE [LARGE SCALE GENOMIC DNA]</scope>
    <source>
        <strain evidence="1">FM164</strain>
    </source>
</reference>
<dbReference type="EMBL" id="HG792016">
    <property type="protein sequence ID" value="CDM30845.1"/>
    <property type="molecule type" value="Genomic_DNA"/>
</dbReference>
<name>W6Q3G0_PENRF</name>
<protein>
    <submittedName>
        <fullName evidence="1">Genomic scaffold, ProqFM164S02</fullName>
    </submittedName>
</protein>
<sequence>MIDSIYFVFQERQIFQPIGCTAWRNMNSVAEGTPRGLASG</sequence>
<evidence type="ECO:0000313" key="1">
    <source>
        <dbReference type="EMBL" id="CDM30845.1"/>
    </source>
</evidence>
<gene>
    <name evidence="1" type="ORF">PROQFM164_S02g000995</name>
</gene>
<dbReference type="AlphaFoldDB" id="W6Q3G0"/>
<keyword evidence="2" id="KW-1185">Reference proteome</keyword>
<evidence type="ECO:0000313" key="2">
    <source>
        <dbReference type="Proteomes" id="UP000030686"/>
    </source>
</evidence>
<accession>W6Q3G0</accession>
<dbReference type="Proteomes" id="UP000030686">
    <property type="component" value="Unassembled WGS sequence"/>
</dbReference>
<proteinExistence type="predicted"/>